<dbReference type="SUPFAM" id="SSF81383">
    <property type="entry name" value="F-box domain"/>
    <property type="match status" value="1"/>
</dbReference>
<protein>
    <submittedName>
        <fullName evidence="2">F-box domain-containing protein</fullName>
    </submittedName>
</protein>
<dbReference type="InterPro" id="IPR036047">
    <property type="entry name" value="F-box-like_dom_sf"/>
</dbReference>
<evidence type="ECO:0000313" key="3">
    <source>
        <dbReference type="Proteomes" id="UP001056384"/>
    </source>
</evidence>
<dbReference type="AlphaFoldDB" id="A0A9Q9APB4"/>
<dbReference type="InterPro" id="IPR001810">
    <property type="entry name" value="F-box_dom"/>
</dbReference>
<evidence type="ECO:0000259" key="1">
    <source>
        <dbReference type="PROSITE" id="PS50181"/>
    </source>
</evidence>
<keyword evidence="3" id="KW-1185">Reference proteome</keyword>
<feature type="domain" description="F-box" evidence="1">
    <location>
        <begin position="36"/>
        <end position="88"/>
    </location>
</feature>
<gene>
    <name evidence="2" type="ORF">Slin15195_G059290</name>
</gene>
<dbReference type="Pfam" id="PF12937">
    <property type="entry name" value="F-box-like"/>
    <property type="match status" value="1"/>
</dbReference>
<name>A0A9Q9APB4_9PEZI</name>
<accession>A0A9Q9APB4</accession>
<dbReference type="Gene3D" id="1.20.1280.50">
    <property type="match status" value="1"/>
</dbReference>
<organism evidence="2 3">
    <name type="scientific">Septoria linicola</name>
    <dbReference type="NCBI Taxonomy" id="215465"/>
    <lineage>
        <taxon>Eukaryota</taxon>
        <taxon>Fungi</taxon>
        <taxon>Dikarya</taxon>
        <taxon>Ascomycota</taxon>
        <taxon>Pezizomycotina</taxon>
        <taxon>Dothideomycetes</taxon>
        <taxon>Dothideomycetidae</taxon>
        <taxon>Mycosphaerellales</taxon>
        <taxon>Mycosphaerellaceae</taxon>
        <taxon>Septoria</taxon>
    </lineage>
</organism>
<evidence type="ECO:0000313" key="2">
    <source>
        <dbReference type="EMBL" id="USW52610.1"/>
    </source>
</evidence>
<dbReference type="Proteomes" id="UP001056384">
    <property type="component" value="Chromosome 4"/>
</dbReference>
<dbReference type="EMBL" id="CP099421">
    <property type="protein sequence ID" value="USW52610.1"/>
    <property type="molecule type" value="Genomic_DNA"/>
</dbReference>
<sequence>MFEVDVLRREIATLRAENARLRAAHDLALAGNHRQRANVLSLPTELLDKVFTQLSEQRTDIAACRLVCRDFRDVSSPYLITTVTFSRRMDTLSKLFDILDHPYFSQHVTNLVWDASQWDEDMAFDLDEYNSNAHNSGRSYTDKTAKAEAKTWKALWSRICKHSQDEPDPSLPDFGELDENNVYALACQNSYLLGQYQYSRFWLAQKAMVDRDVPEDTLWAYRDRDYDRFCRRTLGHASPPRHLCNEEIDDGVIYQDLWMIFEQLAMEDSPALKSFAIGSNPFGVPLSDCGRLAVWEDDLPQALSHRHISSGDPTIDISDALIAFEHVRELRLPQRFDYMNDEDGEHIEWTIKTSYMPQLLSTCAEHLVKLIFTAEDLVYFRSRSAEGMRWDVKEGGAIALEKLLYPLTFKRLRCLDLRGWPLRKELFSAFLQRHKATLRQMRLINNLVTDGDTKADHALASSVGPKLSLLGIAVNNRPPDWRQPLDALNSAHCRPDGKQCYTEIQRRELEDLWLQGRYNVLQTVTLQQKSRLQYAELTTWREMEGWAE</sequence>
<dbReference type="OrthoDB" id="3648838at2759"/>
<reference evidence="2" key="1">
    <citation type="submission" date="2022-06" db="EMBL/GenBank/DDBJ databases">
        <title>Complete genome sequences of two strains of the flax pathogen Septoria linicola.</title>
        <authorList>
            <person name="Lapalu N."/>
            <person name="Simon A."/>
            <person name="Demenou B."/>
            <person name="Paumier D."/>
            <person name="Guillot M.-P."/>
            <person name="Gout L."/>
            <person name="Valade R."/>
        </authorList>
    </citation>
    <scope>NUCLEOTIDE SEQUENCE</scope>
    <source>
        <strain evidence="2">SE15195</strain>
    </source>
</reference>
<proteinExistence type="predicted"/>
<dbReference type="PROSITE" id="PS50181">
    <property type="entry name" value="FBOX"/>
    <property type="match status" value="1"/>
</dbReference>